<dbReference type="PANTHER" id="PTHR15314:SF1">
    <property type="entry name" value="RIBONUCLEASE P PROTEIN SUBUNIT P20"/>
    <property type="match status" value="1"/>
</dbReference>
<keyword evidence="2" id="KW-0819">tRNA processing</keyword>
<organism evidence="4 5">
    <name type="scientific">Paraglomus brasilianum</name>
    <dbReference type="NCBI Taxonomy" id="144538"/>
    <lineage>
        <taxon>Eukaryota</taxon>
        <taxon>Fungi</taxon>
        <taxon>Fungi incertae sedis</taxon>
        <taxon>Mucoromycota</taxon>
        <taxon>Glomeromycotina</taxon>
        <taxon>Glomeromycetes</taxon>
        <taxon>Paraglomerales</taxon>
        <taxon>Paraglomeraceae</taxon>
        <taxon>Paraglomus</taxon>
    </lineage>
</organism>
<dbReference type="GO" id="GO:0000172">
    <property type="term" value="C:ribonuclease MRP complex"/>
    <property type="evidence" value="ECO:0007669"/>
    <property type="project" value="InterPro"/>
</dbReference>
<dbReference type="InterPro" id="IPR014612">
    <property type="entry name" value="Pop7/Rpp20"/>
</dbReference>
<evidence type="ECO:0000256" key="1">
    <source>
        <dbReference type="ARBA" id="ARBA00004604"/>
    </source>
</evidence>
<comment type="caution">
    <text evidence="4">The sequence shown here is derived from an EMBL/GenBank/DDBJ whole genome shotgun (WGS) entry which is preliminary data.</text>
</comment>
<comment type="subcellular location">
    <subcellularLocation>
        <location evidence="1">Nucleus</location>
        <location evidence="1">Nucleolus</location>
    </subcellularLocation>
</comment>
<keyword evidence="5" id="KW-1185">Reference proteome</keyword>
<evidence type="ECO:0000256" key="2">
    <source>
        <dbReference type="ARBA" id="ARBA00022694"/>
    </source>
</evidence>
<sequence length="87" mass="9612">MIASKELITVHGLGAAIPSAISLVLSLKATMNEQIVYQVKTNTVKLIDDVIPLDDNEDYETQTRQNSAIHIDIRLSPDIRKQILGRG</sequence>
<gene>
    <name evidence="4" type="ORF">PBRASI_LOCUS5741</name>
</gene>
<reference evidence="4" key="1">
    <citation type="submission" date="2021-06" db="EMBL/GenBank/DDBJ databases">
        <authorList>
            <person name="Kallberg Y."/>
            <person name="Tangrot J."/>
            <person name="Rosling A."/>
        </authorList>
    </citation>
    <scope>NUCLEOTIDE SEQUENCE</scope>
    <source>
        <strain evidence="4">BR232B</strain>
    </source>
</reference>
<protein>
    <submittedName>
        <fullName evidence="4">2269_t:CDS:1</fullName>
    </submittedName>
</protein>
<dbReference type="GO" id="GO:0005655">
    <property type="term" value="C:nucleolar ribonuclease P complex"/>
    <property type="evidence" value="ECO:0007669"/>
    <property type="project" value="InterPro"/>
</dbReference>
<dbReference type="SUPFAM" id="SSF82704">
    <property type="entry name" value="AlbA-like"/>
    <property type="match status" value="1"/>
</dbReference>
<dbReference type="EMBL" id="CAJVPI010000699">
    <property type="protein sequence ID" value="CAG8564010.1"/>
    <property type="molecule type" value="Genomic_DNA"/>
</dbReference>
<proteinExistence type="predicted"/>
<dbReference type="GO" id="GO:0003676">
    <property type="term" value="F:nucleic acid binding"/>
    <property type="evidence" value="ECO:0007669"/>
    <property type="project" value="InterPro"/>
</dbReference>
<dbReference type="OrthoDB" id="416729at2759"/>
<accession>A0A9N9FVZ6</accession>
<dbReference type="InterPro" id="IPR036882">
    <property type="entry name" value="Alba-like_dom_sf"/>
</dbReference>
<dbReference type="Pfam" id="PF12328">
    <property type="entry name" value="Rpp20"/>
    <property type="match status" value="1"/>
</dbReference>
<dbReference type="Proteomes" id="UP000789739">
    <property type="component" value="Unassembled WGS sequence"/>
</dbReference>
<dbReference type="Gene3D" id="3.30.110.20">
    <property type="entry name" value="Alba-like domain"/>
    <property type="match status" value="1"/>
</dbReference>
<name>A0A9N9FVZ6_9GLOM</name>
<dbReference type="GO" id="GO:0001682">
    <property type="term" value="P:tRNA 5'-leader removal"/>
    <property type="evidence" value="ECO:0007669"/>
    <property type="project" value="InterPro"/>
</dbReference>
<evidence type="ECO:0000313" key="4">
    <source>
        <dbReference type="EMBL" id="CAG8564010.1"/>
    </source>
</evidence>
<evidence type="ECO:0000313" key="5">
    <source>
        <dbReference type="Proteomes" id="UP000789739"/>
    </source>
</evidence>
<evidence type="ECO:0000256" key="3">
    <source>
        <dbReference type="ARBA" id="ARBA00023242"/>
    </source>
</evidence>
<dbReference type="PANTHER" id="PTHR15314">
    <property type="entry name" value="RIBONUCLEASE P PROTEIN SUBUNIT P20"/>
    <property type="match status" value="1"/>
</dbReference>
<keyword evidence="3" id="KW-0539">Nucleus</keyword>
<dbReference type="AlphaFoldDB" id="A0A9N9FVZ6"/>